<protein>
    <submittedName>
        <fullName evidence="1">(northern house mosquito) hypothetical protein</fullName>
    </submittedName>
</protein>
<dbReference type="EMBL" id="HBUE01327999">
    <property type="protein sequence ID" value="CAG6591688.1"/>
    <property type="molecule type" value="Transcribed_RNA"/>
</dbReference>
<sequence>MRHLRTGTCNINTKLVLQFILMFKNLSHLPRPFKKLQLIVIKVSVGGRFLVGEQVVAKQSSVATGHGGCLRSPTLKQEFDVLSCSQIQTRVIGDQNRPISRWSNDEAS</sequence>
<evidence type="ECO:0000313" key="1">
    <source>
        <dbReference type="EMBL" id="CAG6591688.1"/>
    </source>
</evidence>
<organism evidence="1">
    <name type="scientific">Culex pipiens</name>
    <name type="common">House mosquito</name>
    <dbReference type="NCBI Taxonomy" id="7175"/>
    <lineage>
        <taxon>Eukaryota</taxon>
        <taxon>Metazoa</taxon>
        <taxon>Ecdysozoa</taxon>
        <taxon>Arthropoda</taxon>
        <taxon>Hexapoda</taxon>
        <taxon>Insecta</taxon>
        <taxon>Pterygota</taxon>
        <taxon>Neoptera</taxon>
        <taxon>Endopterygota</taxon>
        <taxon>Diptera</taxon>
        <taxon>Nematocera</taxon>
        <taxon>Culicoidea</taxon>
        <taxon>Culicidae</taxon>
        <taxon>Culicinae</taxon>
        <taxon>Culicini</taxon>
        <taxon>Culex</taxon>
        <taxon>Culex</taxon>
    </lineage>
</organism>
<dbReference type="EMBL" id="HBUE01221351">
    <property type="protein sequence ID" value="CAG6539636.1"/>
    <property type="molecule type" value="Transcribed_RNA"/>
</dbReference>
<reference evidence="1" key="1">
    <citation type="submission" date="2021-05" db="EMBL/GenBank/DDBJ databases">
        <authorList>
            <person name="Alioto T."/>
            <person name="Alioto T."/>
            <person name="Gomez Garrido J."/>
        </authorList>
    </citation>
    <scope>NUCLEOTIDE SEQUENCE</scope>
</reference>
<accession>A0A8D8KKD5</accession>
<proteinExistence type="predicted"/>
<dbReference type="AlphaFoldDB" id="A0A8D8KKD5"/>
<name>A0A8D8KKD5_CULPI</name>